<keyword evidence="3" id="KW-1185">Reference proteome</keyword>
<feature type="compositionally biased region" description="Polar residues" evidence="1">
    <location>
        <begin position="36"/>
        <end position="57"/>
    </location>
</feature>
<gene>
    <name evidence="2" type="ORF">Glove_450g30</name>
</gene>
<reference evidence="2 3" key="1">
    <citation type="submission" date="2018-08" db="EMBL/GenBank/DDBJ databases">
        <title>Genome and evolution of the arbuscular mycorrhizal fungus Diversispora epigaea (formerly Glomus versiforme) and its bacterial endosymbionts.</title>
        <authorList>
            <person name="Sun X."/>
            <person name="Fei Z."/>
            <person name="Harrison M."/>
        </authorList>
    </citation>
    <scope>NUCLEOTIDE SEQUENCE [LARGE SCALE GENOMIC DNA]</scope>
    <source>
        <strain evidence="2 3">IT104</strain>
    </source>
</reference>
<protein>
    <submittedName>
        <fullName evidence="2">Uncharacterized protein</fullName>
    </submittedName>
</protein>
<organism evidence="2 3">
    <name type="scientific">Diversispora epigaea</name>
    <dbReference type="NCBI Taxonomy" id="1348612"/>
    <lineage>
        <taxon>Eukaryota</taxon>
        <taxon>Fungi</taxon>
        <taxon>Fungi incertae sedis</taxon>
        <taxon>Mucoromycota</taxon>
        <taxon>Glomeromycotina</taxon>
        <taxon>Glomeromycetes</taxon>
        <taxon>Diversisporales</taxon>
        <taxon>Diversisporaceae</taxon>
        <taxon>Diversispora</taxon>
    </lineage>
</organism>
<feature type="region of interest" description="Disordered" evidence="1">
    <location>
        <begin position="33"/>
        <end position="57"/>
    </location>
</feature>
<dbReference type="Proteomes" id="UP000266861">
    <property type="component" value="Unassembled WGS sequence"/>
</dbReference>
<evidence type="ECO:0000313" key="3">
    <source>
        <dbReference type="Proteomes" id="UP000266861"/>
    </source>
</evidence>
<dbReference type="EMBL" id="PQFF01000394">
    <property type="protein sequence ID" value="RHZ53145.1"/>
    <property type="molecule type" value="Genomic_DNA"/>
</dbReference>
<evidence type="ECO:0000313" key="2">
    <source>
        <dbReference type="EMBL" id="RHZ53145.1"/>
    </source>
</evidence>
<proteinExistence type="predicted"/>
<evidence type="ECO:0000256" key="1">
    <source>
        <dbReference type="SAM" id="MobiDB-lite"/>
    </source>
</evidence>
<dbReference type="AlphaFoldDB" id="A0A397GQR3"/>
<name>A0A397GQR3_9GLOM</name>
<accession>A0A397GQR3</accession>
<comment type="caution">
    <text evidence="2">The sequence shown here is derived from an EMBL/GenBank/DDBJ whole genome shotgun (WGS) entry which is preliminary data.</text>
</comment>
<sequence length="57" mass="6242">MIDELNIMRDFSGGKIASIVINKIPQLNYEPPTPLTGENKTTKESTLGIQVTNPLEA</sequence>
<dbReference type="OrthoDB" id="2445689at2759"/>